<evidence type="ECO:0000256" key="1">
    <source>
        <dbReference type="SAM" id="SignalP"/>
    </source>
</evidence>
<evidence type="ECO:0000313" key="3">
    <source>
        <dbReference type="Proteomes" id="UP001206925"/>
    </source>
</evidence>
<gene>
    <name evidence="2" type="ORF">M8C21_019140</name>
</gene>
<comment type="caution">
    <text evidence="2">The sequence shown here is derived from an EMBL/GenBank/DDBJ whole genome shotgun (WGS) entry which is preliminary data.</text>
</comment>
<protein>
    <submittedName>
        <fullName evidence="2">Uncharacterized protein</fullName>
    </submittedName>
</protein>
<dbReference type="AlphaFoldDB" id="A0AAD5D0D4"/>
<proteinExistence type="predicted"/>
<reference evidence="2" key="1">
    <citation type="submission" date="2022-06" db="EMBL/GenBank/DDBJ databases">
        <title>Uncovering the hologenomic basis of an extraordinary plant invasion.</title>
        <authorList>
            <person name="Bieker V.C."/>
            <person name="Martin M.D."/>
            <person name="Gilbert T."/>
            <person name="Hodgins K."/>
            <person name="Battlay P."/>
            <person name="Petersen B."/>
            <person name="Wilson J."/>
        </authorList>
    </citation>
    <scope>NUCLEOTIDE SEQUENCE</scope>
    <source>
        <strain evidence="2">AA19_3_7</strain>
        <tissue evidence="2">Leaf</tissue>
    </source>
</reference>
<feature type="signal peptide" evidence="1">
    <location>
        <begin position="1"/>
        <end position="16"/>
    </location>
</feature>
<dbReference type="Proteomes" id="UP001206925">
    <property type="component" value="Unassembled WGS sequence"/>
</dbReference>
<keyword evidence="1" id="KW-0732">Signal</keyword>
<accession>A0AAD5D0D4</accession>
<organism evidence="2 3">
    <name type="scientific">Ambrosia artemisiifolia</name>
    <name type="common">Common ragweed</name>
    <dbReference type="NCBI Taxonomy" id="4212"/>
    <lineage>
        <taxon>Eukaryota</taxon>
        <taxon>Viridiplantae</taxon>
        <taxon>Streptophyta</taxon>
        <taxon>Embryophyta</taxon>
        <taxon>Tracheophyta</taxon>
        <taxon>Spermatophyta</taxon>
        <taxon>Magnoliopsida</taxon>
        <taxon>eudicotyledons</taxon>
        <taxon>Gunneridae</taxon>
        <taxon>Pentapetalae</taxon>
        <taxon>asterids</taxon>
        <taxon>campanulids</taxon>
        <taxon>Asterales</taxon>
        <taxon>Asteraceae</taxon>
        <taxon>Asteroideae</taxon>
        <taxon>Heliantheae alliance</taxon>
        <taxon>Heliantheae</taxon>
        <taxon>Ambrosia</taxon>
    </lineage>
</organism>
<name>A0AAD5D0D4_AMBAR</name>
<feature type="chain" id="PRO_5042141427" evidence="1">
    <location>
        <begin position="17"/>
        <end position="56"/>
    </location>
</feature>
<keyword evidence="3" id="KW-1185">Reference proteome</keyword>
<dbReference type="EMBL" id="JAMZMK010005871">
    <property type="protein sequence ID" value="KAI7751593.1"/>
    <property type="molecule type" value="Genomic_DNA"/>
</dbReference>
<evidence type="ECO:0000313" key="2">
    <source>
        <dbReference type="EMBL" id="KAI7751593.1"/>
    </source>
</evidence>
<sequence>MKVIVILILMIKPYFCHKYCLFVSPFLQHLLFSVKCTLYKSPVLIHLRQCHGNLDK</sequence>